<dbReference type="Pfam" id="PF15449">
    <property type="entry name" value="Retinal"/>
    <property type="match status" value="1"/>
</dbReference>
<dbReference type="KEGG" id="pmrn:116939586"/>
<feature type="region of interest" description="Disordered" evidence="1">
    <location>
        <begin position="127"/>
        <end position="160"/>
    </location>
</feature>
<feature type="compositionally biased region" description="Basic and acidic residues" evidence="1">
    <location>
        <begin position="23"/>
        <end position="36"/>
    </location>
</feature>
<dbReference type="PANTHER" id="PTHR22017:SF0">
    <property type="entry name" value="PHOTORECEPTOR CILIUM ACTIN REGULATOR"/>
    <property type="match status" value="1"/>
</dbReference>
<evidence type="ECO:0000256" key="1">
    <source>
        <dbReference type="SAM" id="MobiDB-lite"/>
    </source>
</evidence>
<feature type="compositionally biased region" description="Pro residues" evidence="1">
    <location>
        <begin position="1054"/>
        <end position="1065"/>
    </location>
</feature>
<feature type="region of interest" description="Disordered" evidence="1">
    <location>
        <begin position="1"/>
        <end position="65"/>
    </location>
</feature>
<feature type="compositionally biased region" description="Pro residues" evidence="1">
    <location>
        <begin position="833"/>
        <end position="844"/>
    </location>
</feature>
<accession>A0AAJ7SR80</accession>
<dbReference type="CTD" id="388939"/>
<name>A0AAJ7SR80_PETMA</name>
<dbReference type="RefSeq" id="XP_032804055.1">
    <property type="nucleotide sequence ID" value="XM_032948164.1"/>
</dbReference>
<dbReference type="PANTHER" id="PTHR22017">
    <property type="entry name" value="PHOTORECEPTOR CILIUM ACTIN REGULATOR"/>
    <property type="match status" value="1"/>
</dbReference>
<feature type="region of interest" description="Disordered" evidence="1">
    <location>
        <begin position="520"/>
        <end position="571"/>
    </location>
</feature>
<gene>
    <name evidence="3 4" type="primary">PCARE</name>
</gene>
<dbReference type="GO" id="GO:0035845">
    <property type="term" value="P:photoreceptor cell outer segment organization"/>
    <property type="evidence" value="ECO:0007669"/>
    <property type="project" value="TreeGrafter"/>
</dbReference>
<evidence type="ECO:0000313" key="3">
    <source>
        <dbReference type="RefSeq" id="XP_032804054.1"/>
    </source>
</evidence>
<dbReference type="GO" id="GO:0001750">
    <property type="term" value="C:photoreceptor outer segment"/>
    <property type="evidence" value="ECO:0007669"/>
    <property type="project" value="TreeGrafter"/>
</dbReference>
<dbReference type="GeneID" id="116939586"/>
<dbReference type="RefSeq" id="XP_032804054.1">
    <property type="nucleotide sequence ID" value="XM_032948163.1"/>
</dbReference>
<feature type="region of interest" description="Disordered" evidence="1">
    <location>
        <begin position="748"/>
        <end position="1147"/>
    </location>
</feature>
<sequence>MGCTPSHADVLPLPGRLGLTCSDEARDGTASERGSRSDGVTTSSGRRGDDGEHTADDSDADDGHVGCYVPREKDIMHVCVEERLRERIVNSASLVMSEVIAGQPAFAEDLIAKIKASSKVDDFECHCPAVPENGGETREDGNPERERHPSEADGQEERSKIDFPDGMVEAHKAVYEYLNHTLHDYDDMMKSADQIVETQQSLQQMISFLFFKCEEINSTMQSATLTGEALLKSLKFGLSTQCSDKMEGLDLPQQVLRYSVNKLQGITDSTNSTTSGTLNLIVGYMKSAHEKLQEKLIAKMRLDASVAAVMAQLALHAMGAAPSPSAEERAAALSEDSGIAADSESLSELSTDSPGSKHACARRNGRRSESRPPSKGHAFAYDAVCQLEGTEPPGNRSMSHHCALEKQFKDVFYPPQISMFAESRDTESAVVGHTAIAPLDRGTAEQGRTSFLRSLDALADEIVDEAHVEVGVLDAMWDRKPENERQIDFAKQHVMQIVGNSSEMDELVLKLKEAISSRILFMSPGPPDPEWSEEEGKLQSGKRPKTAQASPSKGTNRRRSRSADSLANQEEDVTLRELHRVQKSIAKCLETTFQTAKQSVLMDKQRRPKISSAAQGSQPRSSRIKTSLDKGFSVLPNHGVLKGNKNEPPKSNKISSLKKSGPLKAIIPHAEPSLPEENNEPHIPLSRVVPVITPKTNSSRNPSMPSYSSTSCIPFKPKLFNAVGVLPPLPTRYRLLKPVVCPDSLMNIDDGLIPPSQHSNEKKRGDSSYMDISADSKPPKGNPPLRDRQDSVSQARPPSPPSHHKNQGPAKWRKSHIVNPDGQSSPPTARQASPPPHCRQPSPPTQHKDSSTKSQTGRESLAQHAAQANLPRTRQPSPPRTRHPSPPRTTQASPPSSRQPSPPRSRHPSPPRTTQASPPRIRQASPPRTRYPSPPRTTQTNPPSTREHSPPCTKRATPPGTGQPSPPPQCRGASPPSQWRRVTFPCPDKQSSPPLTEQASPPIIRQPSPPSQRRNASPPRQWRQVHLPSTEEQASPPLLSNRHFKPLSHDGQLSPPPRGACPSTPPWATEPSQHLQRRQAFRRLPSPPLQPGHSTPCPLPSPPGEQRKLPSPPLGQRKLPSPPLGQRKLPSPPPHGRQLSPCRLRQLSPAIQEKMGTFLINEPAVAVPRSLADEATSECRQSPKTNAGSIFCSAPSSMFKAKNMTDDQSLYNNASSQYQTDQHQQQLAHALCKSARSAAARASKEECEDDSSGLSGKYDSADDGGRADAGLECSCVAQGNGDPRKLDVGPDFLVQGRGICSLGPTEEN</sequence>
<evidence type="ECO:0000313" key="2">
    <source>
        <dbReference type="Proteomes" id="UP001318040"/>
    </source>
</evidence>
<feature type="compositionally biased region" description="Polar residues" evidence="1">
    <location>
        <begin position="612"/>
        <end position="625"/>
    </location>
</feature>
<organism evidence="2 4">
    <name type="scientific">Petromyzon marinus</name>
    <name type="common">Sea lamprey</name>
    <dbReference type="NCBI Taxonomy" id="7757"/>
    <lineage>
        <taxon>Eukaryota</taxon>
        <taxon>Metazoa</taxon>
        <taxon>Chordata</taxon>
        <taxon>Craniata</taxon>
        <taxon>Vertebrata</taxon>
        <taxon>Cyclostomata</taxon>
        <taxon>Hyperoartia</taxon>
        <taxon>Petromyzontiformes</taxon>
        <taxon>Petromyzontidae</taxon>
        <taxon>Petromyzon</taxon>
    </lineage>
</organism>
<feature type="region of interest" description="Disordered" evidence="1">
    <location>
        <begin position="599"/>
        <end position="662"/>
    </location>
</feature>
<feature type="compositionally biased region" description="Basic and acidic residues" evidence="1">
    <location>
        <begin position="46"/>
        <end position="65"/>
    </location>
</feature>
<feature type="region of interest" description="Disordered" evidence="1">
    <location>
        <begin position="1242"/>
        <end position="1265"/>
    </location>
</feature>
<feature type="compositionally biased region" description="Low complexity" evidence="1">
    <location>
        <begin position="340"/>
        <end position="353"/>
    </location>
</feature>
<proteinExistence type="predicted"/>
<keyword evidence="2" id="KW-1185">Reference proteome</keyword>
<reference evidence="3 4" key="1">
    <citation type="submission" date="2025-04" db="UniProtKB">
        <authorList>
            <consortium name="RefSeq"/>
        </authorList>
    </citation>
    <scope>IDENTIFICATION</scope>
    <source>
        <tissue evidence="3 4">Sperm</tissue>
    </source>
</reference>
<feature type="compositionally biased region" description="Low complexity" evidence="1">
    <location>
        <begin position="888"/>
        <end position="899"/>
    </location>
</feature>
<dbReference type="InterPro" id="IPR029352">
    <property type="entry name" value="PCARE"/>
</dbReference>
<feature type="compositionally biased region" description="Basic residues" evidence="1">
    <location>
        <begin position="802"/>
        <end position="816"/>
    </location>
</feature>
<feature type="compositionally biased region" description="Low complexity" evidence="1">
    <location>
        <begin position="998"/>
        <end position="1021"/>
    </location>
</feature>
<feature type="region of interest" description="Disordered" evidence="1">
    <location>
        <begin position="326"/>
        <end position="375"/>
    </location>
</feature>
<feature type="compositionally biased region" description="Polar residues" evidence="1">
    <location>
        <begin position="821"/>
        <end position="831"/>
    </location>
</feature>
<protein>
    <submittedName>
        <fullName evidence="3 4">Photoreceptor cilium actin regulator</fullName>
    </submittedName>
</protein>
<dbReference type="Proteomes" id="UP001318040">
    <property type="component" value="Chromosome 6"/>
</dbReference>
<feature type="compositionally biased region" description="Basic and acidic residues" evidence="1">
    <location>
        <begin position="135"/>
        <end position="160"/>
    </location>
</feature>
<dbReference type="GO" id="GO:0001917">
    <property type="term" value="C:photoreceptor inner segment"/>
    <property type="evidence" value="ECO:0007669"/>
    <property type="project" value="TreeGrafter"/>
</dbReference>
<evidence type="ECO:0000313" key="4">
    <source>
        <dbReference type="RefSeq" id="XP_032804055.1"/>
    </source>
</evidence>
<dbReference type="GO" id="GO:1903546">
    <property type="term" value="P:protein localization to photoreceptor outer segment"/>
    <property type="evidence" value="ECO:0007669"/>
    <property type="project" value="TreeGrafter"/>
</dbReference>